<evidence type="ECO:0000256" key="3">
    <source>
        <dbReference type="ARBA" id="ARBA00020170"/>
    </source>
</evidence>
<dbReference type="NCBIfam" id="NF010680">
    <property type="entry name" value="PRK14079.1"/>
    <property type="match status" value="1"/>
</dbReference>
<dbReference type="GO" id="GO:0003697">
    <property type="term" value="F:single-stranded DNA binding"/>
    <property type="evidence" value="ECO:0007669"/>
    <property type="project" value="UniProtKB-UniRule"/>
</dbReference>
<dbReference type="GO" id="GO:0006302">
    <property type="term" value="P:double-strand break repair"/>
    <property type="evidence" value="ECO:0007669"/>
    <property type="project" value="TreeGrafter"/>
</dbReference>
<dbReference type="STRING" id="869210.Marky_2053"/>
<reference evidence="12 13" key="1">
    <citation type="journal article" date="2012" name="Stand. Genomic Sci.">
        <title>Complete genome sequence of the aerobic, heterotroph Marinithermus hydrothermalis type strain (T1(T)) from a deep-sea hydrothermal vent chimney.</title>
        <authorList>
            <person name="Copeland A."/>
            <person name="Gu W."/>
            <person name="Yasawong M."/>
            <person name="Lapidus A."/>
            <person name="Lucas S."/>
            <person name="Deshpande S."/>
            <person name="Pagani I."/>
            <person name="Tapia R."/>
            <person name="Cheng J.F."/>
            <person name="Goodwin L.A."/>
            <person name="Pitluck S."/>
            <person name="Liolios K."/>
            <person name="Ivanova N."/>
            <person name="Mavromatis K."/>
            <person name="Mikhailova N."/>
            <person name="Pati A."/>
            <person name="Chen A."/>
            <person name="Palaniappan K."/>
            <person name="Land M."/>
            <person name="Pan C."/>
            <person name="Brambilla E.M."/>
            <person name="Rohde M."/>
            <person name="Tindall B.J."/>
            <person name="Sikorski J."/>
            <person name="Goker M."/>
            <person name="Detter J.C."/>
            <person name="Bristow J."/>
            <person name="Eisen J.A."/>
            <person name="Markowitz V."/>
            <person name="Hugenholtz P."/>
            <person name="Kyrpides N.C."/>
            <person name="Klenk H.P."/>
            <person name="Woyke T."/>
        </authorList>
    </citation>
    <scope>NUCLEOTIDE SEQUENCE [LARGE SCALE GENOMIC DNA]</scope>
    <source>
        <strain evidence="13">DSM 14884 / JCM 11576 / T1</strain>
    </source>
</reference>
<name>F2NN40_MARHT</name>
<gene>
    <name evidence="9" type="primary">recF</name>
    <name evidence="12" type="ordered locus">Marky_2053</name>
</gene>
<evidence type="ECO:0000256" key="1">
    <source>
        <dbReference type="ARBA" id="ARBA00004496"/>
    </source>
</evidence>
<dbReference type="GO" id="GO:0009432">
    <property type="term" value="P:SOS response"/>
    <property type="evidence" value="ECO:0007669"/>
    <property type="project" value="UniProtKB-UniRule"/>
</dbReference>
<dbReference type="Gene3D" id="1.20.1050.90">
    <property type="entry name" value="RecF/RecN/SMC, N-terminal domain"/>
    <property type="match status" value="1"/>
</dbReference>
<feature type="binding site" evidence="9">
    <location>
        <begin position="30"/>
        <end position="37"/>
    </location>
    <ligand>
        <name>ATP</name>
        <dbReference type="ChEBI" id="CHEBI:30616"/>
    </ligand>
</feature>
<keyword evidence="6 9" id="KW-0547">Nucleotide-binding</keyword>
<comment type="subcellular location">
    <subcellularLocation>
        <location evidence="1 9 10">Cytoplasm</location>
    </subcellularLocation>
</comment>
<dbReference type="Proteomes" id="UP000007030">
    <property type="component" value="Chromosome"/>
</dbReference>
<dbReference type="GO" id="GO:0000731">
    <property type="term" value="P:DNA synthesis involved in DNA repair"/>
    <property type="evidence" value="ECO:0007669"/>
    <property type="project" value="TreeGrafter"/>
</dbReference>
<dbReference type="GO" id="GO:0005737">
    <property type="term" value="C:cytoplasm"/>
    <property type="evidence" value="ECO:0007669"/>
    <property type="project" value="UniProtKB-SubCell"/>
</dbReference>
<comment type="function">
    <text evidence="9 10">The RecF protein is involved in DNA metabolism; it is required for DNA replication and normal SOS inducibility. RecF binds preferentially to single-stranded, linear DNA. It also seems to bind ATP.</text>
</comment>
<organism evidence="12 13">
    <name type="scientific">Marinithermus hydrothermalis (strain DSM 14884 / JCM 11576 / T1)</name>
    <dbReference type="NCBI Taxonomy" id="869210"/>
    <lineage>
        <taxon>Bacteria</taxon>
        <taxon>Thermotogati</taxon>
        <taxon>Deinococcota</taxon>
        <taxon>Deinococci</taxon>
        <taxon>Thermales</taxon>
        <taxon>Thermaceae</taxon>
        <taxon>Marinithermus</taxon>
    </lineage>
</organism>
<dbReference type="HAMAP" id="MF_00365">
    <property type="entry name" value="RecF"/>
    <property type="match status" value="1"/>
</dbReference>
<dbReference type="NCBIfam" id="TIGR00611">
    <property type="entry name" value="recf"/>
    <property type="match status" value="1"/>
</dbReference>
<keyword evidence="9 10" id="KW-0742">SOS response</keyword>
<evidence type="ECO:0000313" key="13">
    <source>
        <dbReference type="Proteomes" id="UP000007030"/>
    </source>
</evidence>
<protein>
    <recommendedName>
        <fullName evidence="3 9">DNA replication and repair protein RecF</fullName>
    </recommendedName>
</protein>
<dbReference type="eggNOG" id="COG1195">
    <property type="taxonomic scope" value="Bacteria"/>
</dbReference>
<sequence>MRLLRFRQRHFRNLRSSELTLAGGPLAVVGANAQGKTNLLEALYLALGGEVRGALSERVRFGEREAQLFAEAETELGRVRFEHRFGPAGREVKVNEAPASLRELAEYPGAVWVRPEDTALVLGGPEERRRWMDLLLTRFSARYRSLLSAYERALRQRNALLKGQGRLAGLAAWNQKLATYGSEILQLRRRLLTRLEPLAQEAYRELAPGTLELALRETVTPEGYLEALETHLQEELERGATLFGPHRDDLKLLLNGLEAPQFASRGEARAIALALRLAEHRLLWTHHGEAPVLLVDDFTAELDARRRTALLAYAQALPQAILTGTDPPEGLPVVHIEGGVWHT</sequence>
<dbReference type="Gene3D" id="3.40.50.300">
    <property type="entry name" value="P-loop containing nucleotide triphosphate hydrolases"/>
    <property type="match status" value="1"/>
</dbReference>
<proteinExistence type="inferred from homology"/>
<evidence type="ECO:0000256" key="8">
    <source>
        <dbReference type="ARBA" id="ARBA00023125"/>
    </source>
</evidence>
<keyword evidence="7 9" id="KW-0067">ATP-binding</keyword>
<dbReference type="OrthoDB" id="9803889at2"/>
<dbReference type="Pfam" id="PF02463">
    <property type="entry name" value="SMC_N"/>
    <property type="match status" value="1"/>
</dbReference>
<dbReference type="KEGG" id="mhd:Marky_2053"/>
<dbReference type="PANTHER" id="PTHR32182">
    <property type="entry name" value="DNA REPLICATION AND REPAIR PROTEIN RECF"/>
    <property type="match status" value="1"/>
</dbReference>
<evidence type="ECO:0000256" key="9">
    <source>
        <dbReference type="HAMAP-Rule" id="MF_00365"/>
    </source>
</evidence>
<dbReference type="GO" id="GO:0006260">
    <property type="term" value="P:DNA replication"/>
    <property type="evidence" value="ECO:0007669"/>
    <property type="project" value="UniProtKB-UniRule"/>
</dbReference>
<dbReference type="SUPFAM" id="SSF52540">
    <property type="entry name" value="P-loop containing nucleoside triphosphate hydrolases"/>
    <property type="match status" value="1"/>
</dbReference>
<keyword evidence="9 10" id="KW-0227">DNA damage</keyword>
<dbReference type="EMBL" id="CP002630">
    <property type="protein sequence ID" value="AEB12779.1"/>
    <property type="molecule type" value="Genomic_DNA"/>
</dbReference>
<dbReference type="InterPro" id="IPR001238">
    <property type="entry name" value="DNA-binding_RecF"/>
</dbReference>
<keyword evidence="8 9" id="KW-0238">DNA-binding</keyword>
<dbReference type="InterPro" id="IPR027417">
    <property type="entry name" value="P-loop_NTPase"/>
</dbReference>
<keyword evidence="9 10" id="KW-0234">DNA repair</keyword>
<dbReference type="PROSITE" id="PS00617">
    <property type="entry name" value="RECF_1"/>
    <property type="match status" value="1"/>
</dbReference>
<comment type="similarity">
    <text evidence="2 9 10">Belongs to the RecF family.</text>
</comment>
<feature type="domain" description="RecF/RecN/SMC N-terminal" evidence="11">
    <location>
        <begin position="5"/>
        <end position="316"/>
    </location>
</feature>
<dbReference type="InterPro" id="IPR018078">
    <property type="entry name" value="DNA-binding_RecF_CS"/>
</dbReference>
<evidence type="ECO:0000256" key="6">
    <source>
        <dbReference type="ARBA" id="ARBA00022741"/>
    </source>
</evidence>
<dbReference type="InterPro" id="IPR003395">
    <property type="entry name" value="RecF/RecN/SMC_N"/>
</dbReference>
<dbReference type="HOGENOM" id="CLU_040267_0_1_0"/>
<dbReference type="AlphaFoldDB" id="F2NN40"/>
<keyword evidence="5 9" id="KW-0235">DNA replication</keyword>
<evidence type="ECO:0000256" key="4">
    <source>
        <dbReference type="ARBA" id="ARBA00022490"/>
    </source>
</evidence>
<dbReference type="PANTHER" id="PTHR32182:SF0">
    <property type="entry name" value="DNA REPLICATION AND REPAIR PROTEIN RECF"/>
    <property type="match status" value="1"/>
</dbReference>
<dbReference type="RefSeq" id="WP_013704824.1">
    <property type="nucleotide sequence ID" value="NC_015387.1"/>
</dbReference>
<evidence type="ECO:0000256" key="2">
    <source>
        <dbReference type="ARBA" id="ARBA00008016"/>
    </source>
</evidence>
<keyword evidence="4 9" id="KW-0963">Cytoplasm</keyword>
<evidence type="ECO:0000256" key="5">
    <source>
        <dbReference type="ARBA" id="ARBA00022705"/>
    </source>
</evidence>
<keyword evidence="13" id="KW-1185">Reference proteome</keyword>
<evidence type="ECO:0000259" key="11">
    <source>
        <dbReference type="Pfam" id="PF02463"/>
    </source>
</evidence>
<dbReference type="GO" id="GO:0005524">
    <property type="term" value="F:ATP binding"/>
    <property type="evidence" value="ECO:0007669"/>
    <property type="project" value="UniProtKB-UniRule"/>
</dbReference>
<dbReference type="PROSITE" id="PS00618">
    <property type="entry name" value="RECF_2"/>
    <property type="match status" value="1"/>
</dbReference>
<dbReference type="InterPro" id="IPR042174">
    <property type="entry name" value="RecF_2"/>
</dbReference>
<evidence type="ECO:0000256" key="10">
    <source>
        <dbReference type="RuleBase" id="RU000578"/>
    </source>
</evidence>
<evidence type="ECO:0000313" key="12">
    <source>
        <dbReference type="EMBL" id="AEB12779.1"/>
    </source>
</evidence>
<evidence type="ECO:0000256" key="7">
    <source>
        <dbReference type="ARBA" id="ARBA00022840"/>
    </source>
</evidence>
<accession>F2NN40</accession>